<dbReference type="EMBL" id="CU928169">
    <property type="protein sequence ID" value="CAR23292.1"/>
    <property type="molecule type" value="Genomic_DNA"/>
</dbReference>
<comment type="function">
    <text evidence="9">Involved in transport from the ER to the Golgi apparatus as well as in intra-Golgi transport. It belongs to a super-family of proteins called t-SNAREs or soluble NSF (N-ethylmaleimide-sensitive factor) attachment protein receptor.</text>
</comment>
<evidence type="ECO:0000256" key="4">
    <source>
        <dbReference type="ARBA" id="ARBA00022692"/>
    </source>
</evidence>
<name>C5DHN1_LACTC</name>
<dbReference type="PANTHER" id="PTHR21094:SF2">
    <property type="entry name" value="GOLGI SNAP RECEPTOR COMPLEX MEMBER 1"/>
    <property type="match status" value="1"/>
</dbReference>
<dbReference type="PIRSF" id="PIRSF027109">
    <property type="entry name" value="Golgi_SNARE"/>
    <property type="match status" value="1"/>
</dbReference>
<sequence length="214" mass="24769">MASFVTVRGQAISLESQTESLLSKFSQYAQTTSSEPTSQERNLDSKLDSLLTQRQEVVDSLSNICNENPSISASKLSQLQRHREILQEHWQHFRNLRSSIQQERNRLNLLFSVKKDIAQQSEQDQDKYIQDEARRIDESHNVVDSLVSQAWDTRDQFSSQRTVLQTANNRMMQTLQRVPGINQVIAKINTRRKKNAVILASLITLCILFLFFTW</sequence>
<dbReference type="GO" id="GO:0005797">
    <property type="term" value="C:Golgi medial cisterna"/>
    <property type="evidence" value="ECO:0007669"/>
    <property type="project" value="TreeGrafter"/>
</dbReference>
<dbReference type="Proteomes" id="UP000002036">
    <property type="component" value="Chromosome E"/>
</dbReference>
<dbReference type="GO" id="GO:0005484">
    <property type="term" value="F:SNAP receptor activity"/>
    <property type="evidence" value="ECO:0007669"/>
    <property type="project" value="TreeGrafter"/>
</dbReference>
<dbReference type="GeneID" id="8291882"/>
<keyword evidence="6 10" id="KW-1133">Transmembrane helix</keyword>
<dbReference type="GO" id="GO:0015031">
    <property type="term" value="P:protein transport"/>
    <property type="evidence" value="ECO:0007669"/>
    <property type="project" value="UniProtKB-KW"/>
</dbReference>
<dbReference type="HOGENOM" id="CLU_078034_1_1_1"/>
<protein>
    <recommendedName>
        <fullName evidence="9">Golgi SNAP receptor complex member 1</fullName>
    </recommendedName>
</protein>
<dbReference type="AlphaFoldDB" id="C5DHN1"/>
<evidence type="ECO:0000256" key="1">
    <source>
        <dbReference type="ARBA" id="ARBA00004409"/>
    </source>
</evidence>
<dbReference type="FunCoup" id="C5DHN1">
    <property type="interactions" value="920"/>
</dbReference>
<evidence type="ECO:0000256" key="10">
    <source>
        <dbReference type="SAM" id="Phobius"/>
    </source>
</evidence>
<dbReference type="GO" id="GO:0048219">
    <property type="term" value="P:inter-Golgi cisterna vesicle-mediated transport"/>
    <property type="evidence" value="ECO:0007669"/>
    <property type="project" value="TreeGrafter"/>
</dbReference>
<dbReference type="GO" id="GO:0000139">
    <property type="term" value="C:Golgi membrane"/>
    <property type="evidence" value="ECO:0007669"/>
    <property type="project" value="UniProtKB-SubCell"/>
</dbReference>
<comment type="subcellular location">
    <subcellularLocation>
        <location evidence="1">Golgi apparatus membrane</location>
        <topology evidence="1">Single-pass type IV membrane protein</topology>
    </subcellularLocation>
</comment>
<dbReference type="GO" id="GO:0006906">
    <property type="term" value="P:vesicle fusion"/>
    <property type="evidence" value="ECO:0007669"/>
    <property type="project" value="TreeGrafter"/>
</dbReference>
<organism evidence="11 12">
    <name type="scientific">Lachancea thermotolerans (strain ATCC 56472 / CBS 6340 / NRRL Y-8284)</name>
    <name type="common">Yeast</name>
    <name type="synonym">Kluyveromyces thermotolerans</name>
    <dbReference type="NCBI Taxonomy" id="559295"/>
    <lineage>
        <taxon>Eukaryota</taxon>
        <taxon>Fungi</taxon>
        <taxon>Dikarya</taxon>
        <taxon>Ascomycota</taxon>
        <taxon>Saccharomycotina</taxon>
        <taxon>Saccharomycetes</taxon>
        <taxon>Saccharomycetales</taxon>
        <taxon>Saccharomycetaceae</taxon>
        <taxon>Lachancea</taxon>
    </lineage>
</organism>
<evidence type="ECO:0000256" key="5">
    <source>
        <dbReference type="ARBA" id="ARBA00022927"/>
    </source>
</evidence>
<feature type="transmembrane region" description="Helical" evidence="10">
    <location>
        <begin position="196"/>
        <end position="213"/>
    </location>
</feature>
<evidence type="ECO:0000313" key="12">
    <source>
        <dbReference type="Proteomes" id="UP000002036"/>
    </source>
</evidence>
<evidence type="ECO:0000256" key="3">
    <source>
        <dbReference type="ARBA" id="ARBA00022448"/>
    </source>
</evidence>
<dbReference type="OMA" id="QAYAVND"/>
<dbReference type="GO" id="GO:0005801">
    <property type="term" value="C:cis-Golgi network"/>
    <property type="evidence" value="ECO:0007669"/>
    <property type="project" value="InterPro"/>
</dbReference>
<evidence type="ECO:0000256" key="6">
    <source>
        <dbReference type="ARBA" id="ARBA00022989"/>
    </source>
</evidence>
<dbReference type="eggNOG" id="KOG3208">
    <property type="taxonomic scope" value="Eukaryota"/>
</dbReference>
<evidence type="ECO:0000256" key="2">
    <source>
        <dbReference type="ARBA" id="ARBA00008473"/>
    </source>
</evidence>
<gene>
    <name evidence="11" type="ordered locus">KLTH0E05698g</name>
</gene>
<keyword evidence="8 9" id="KW-0472">Membrane</keyword>
<comment type="similarity">
    <text evidence="2 9">Belongs to the GOSR1 family.</text>
</comment>
<dbReference type="STRING" id="559295.C5DHN1"/>
<keyword evidence="3 9" id="KW-0813">Transport</keyword>
<evidence type="ECO:0000313" key="11">
    <source>
        <dbReference type="EMBL" id="CAR23292.1"/>
    </source>
</evidence>
<comment type="subunit">
    <text evidence="9">Component of several multiprotein Golgi SNARE complexes.</text>
</comment>
<dbReference type="RefSeq" id="XP_002553729.1">
    <property type="nucleotide sequence ID" value="XM_002553683.1"/>
</dbReference>
<reference evidence="11 12" key="1">
    <citation type="journal article" date="2009" name="Genome Res.">
        <title>Comparative genomics of protoploid Saccharomycetaceae.</title>
        <authorList>
            <consortium name="The Genolevures Consortium"/>
            <person name="Souciet J.-L."/>
            <person name="Dujon B."/>
            <person name="Gaillardin C."/>
            <person name="Johnston M."/>
            <person name="Baret P.V."/>
            <person name="Cliften P."/>
            <person name="Sherman D.J."/>
            <person name="Weissenbach J."/>
            <person name="Westhof E."/>
            <person name="Wincker P."/>
            <person name="Jubin C."/>
            <person name="Poulain J."/>
            <person name="Barbe V."/>
            <person name="Segurens B."/>
            <person name="Artiguenave F."/>
            <person name="Anthouard V."/>
            <person name="Vacherie B."/>
            <person name="Val M.-E."/>
            <person name="Fulton R.S."/>
            <person name="Minx P."/>
            <person name="Wilson R."/>
            <person name="Durrens P."/>
            <person name="Jean G."/>
            <person name="Marck C."/>
            <person name="Martin T."/>
            <person name="Nikolski M."/>
            <person name="Rolland T."/>
            <person name="Seret M.-L."/>
            <person name="Casaregola S."/>
            <person name="Despons L."/>
            <person name="Fairhead C."/>
            <person name="Fischer G."/>
            <person name="Lafontaine I."/>
            <person name="Leh V."/>
            <person name="Lemaire M."/>
            <person name="de Montigny J."/>
            <person name="Neuveglise C."/>
            <person name="Thierry A."/>
            <person name="Blanc-Lenfle I."/>
            <person name="Bleykasten C."/>
            <person name="Diffels J."/>
            <person name="Fritsch E."/>
            <person name="Frangeul L."/>
            <person name="Goeffon A."/>
            <person name="Jauniaux N."/>
            <person name="Kachouri-Lafond R."/>
            <person name="Payen C."/>
            <person name="Potier S."/>
            <person name="Pribylova L."/>
            <person name="Ozanne C."/>
            <person name="Richard G.-F."/>
            <person name="Sacerdot C."/>
            <person name="Straub M.-L."/>
            <person name="Talla E."/>
        </authorList>
    </citation>
    <scope>NUCLEOTIDE SEQUENCE [LARGE SCALE GENOMIC DNA]</scope>
    <source>
        <strain evidence="12">ATCC 56472 / CBS 6340 / NRRL Y-8284</strain>
    </source>
</reference>
<accession>C5DHN1</accession>
<evidence type="ECO:0000256" key="9">
    <source>
        <dbReference type="PIRNR" id="PIRNR027109"/>
    </source>
</evidence>
<evidence type="ECO:0000256" key="7">
    <source>
        <dbReference type="ARBA" id="ARBA00023034"/>
    </source>
</evidence>
<dbReference type="GO" id="GO:0031201">
    <property type="term" value="C:SNARE complex"/>
    <property type="evidence" value="ECO:0007669"/>
    <property type="project" value="TreeGrafter"/>
</dbReference>
<dbReference type="InParanoid" id="C5DHN1"/>
<keyword evidence="12" id="KW-1185">Reference proteome</keyword>
<keyword evidence="4 10" id="KW-0812">Transmembrane</keyword>
<keyword evidence="5 9" id="KW-0653">Protein transport</keyword>
<dbReference type="Pfam" id="PF12352">
    <property type="entry name" value="V-SNARE_C"/>
    <property type="match status" value="1"/>
</dbReference>
<dbReference type="PANTHER" id="PTHR21094">
    <property type="entry name" value="GOS-28 SNARE- RELATED"/>
    <property type="match status" value="1"/>
</dbReference>
<proteinExistence type="inferred from homology"/>
<dbReference type="OrthoDB" id="422156at2759"/>
<dbReference type="InterPro" id="IPR023601">
    <property type="entry name" value="Golgi_SNAP_su1"/>
</dbReference>
<dbReference type="GO" id="GO:0006888">
    <property type="term" value="P:endoplasmic reticulum to Golgi vesicle-mediated transport"/>
    <property type="evidence" value="ECO:0007669"/>
    <property type="project" value="InterPro"/>
</dbReference>
<evidence type="ECO:0000256" key="8">
    <source>
        <dbReference type="ARBA" id="ARBA00023136"/>
    </source>
</evidence>
<keyword evidence="9" id="KW-0931">ER-Golgi transport</keyword>
<dbReference type="KEGG" id="lth:KLTH0E05698g"/>
<keyword evidence="7 9" id="KW-0333">Golgi apparatus</keyword>